<evidence type="ECO:0000256" key="1">
    <source>
        <dbReference type="SAM" id="Coils"/>
    </source>
</evidence>
<keyword evidence="1" id="KW-0175">Coiled coil</keyword>
<organism evidence="2 3">
    <name type="scientific">Limnoraphis robusta CCNP1315</name>
    <dbReference type="NCBI Taxonomy" id="3110306"/>
    <lineage>
        <taxon>Bacteria</taxon>
        <taxon>Bacillati</taxon>
        <taxon>Cyanobacteriota</taxon>
        <taxon>Cyanophyceae</taxon>
        <taxon>Oscillatoriophycideae</taxon>
        <taxon>Oscillatoriales</taxon>
        <taxon>Sirenicapillariaceae</taxon>
        <taxon>Limnoraphis</taxon>
    </lineage>
</organism>
<reference evidence="2 3" key="1">
    <citation type="submission" date="2023-12" db="EMBL/GenBank/DDBJ databases">
        <title>Baltic Sea Cyanobacteria.</title>
        <authorList>
            <person name="Delbaje E."/>
            <person name="Fewer D.P."/>
            <person name="Shishido T.K."/>
        </authorList>
    </citation>
    <scope>NUCLEOTIDE SEQUENCE [LARGE SCALE GENOMIC DNA]</scope>
    <source>
        <strain evidence="2 3">CCNP 1315</strain>
    </source>
</reference>
<evidence type="ECO:0000313" key="3">
    <source>
        <dbReference type="Proteomes" id="UP001301728"/>
    </source>
</evidence>
<gene>
    <name evidence="2" type="ORF">VB854_28705</name>
</gene>
<proteinExistence type="predicted"/>
<protein>
    <submittedName>
        <fullName evidence="2">Uncharacterized protein</fullName>
    </submittedName>
</protein>
<evidence type="ECO:0000313" key="2">
    <source>
        <dbReference type="EMBL" id="MEA5522914.1"/>
    </source>
</evidence>
<feature type="coiled-coil region" evidence="1">
    <location>
        <begin position="64"/>
        <end position="91"/>
    </location>
</feature>
<accession>A0ABU5U6X2</accession>
<name>A0ABU5U6X2_9CYAN</name>
<dbReference type="Proteomes" id="UP001301728">
    <property type="component" value="Unassembled WGS sequence"/>
</dbReference>
<comment type="caution">
    <text evidence="2">The sequence shown here is derived from an EMBL/GenBank/DDBJ whole genome shotgun (WGS) entry which is preliminary data.</text>
</comment>
<sequence length="164" mass="18262">MLEELNLGSSAFYERLKFLKITPKKEGRKSYITEEQFELVQQLGQHIEATGSMEGFGTNGQLALRNSETSLATADEELGQYEEEISNTQSDFDTQYNGILRSAKEHRAGVEVAKYAIAARLDVEDLDPDLVEEVEKVRAATLPKSVSVSKTAASILQQFMQGRI</sequence>
<dbReference type="EMBL" id="JAYGHT010000195">
    <property type="protein sequence ID" value="MEA5522914.1"/>
    <property type="molecule type" value="Genomic_DNA"/>
</dbReference>
<keyword evidence="3" id="KW-1185">Reference proteome</keyword>